<protein>
    <recommendedName>
        <fullName evidence="4">Myb-like domain-containing protein</fullName>
    </recommendedName>
</protein>
<feature type="compositionally biased region" description="Acidic residues" evidence="1">
    <location>
        <begin position="63"/>
        <end position="75"/>
    </location>
</feature>
<gene>
    <name evidence="2" type="ORF">K435DRAFT_802630</name>
</gene>
<proteinExistence type="predicted"/>
<evidence type="ECO:0000313" key="2">
    <source>
        <dbReference type="EMBL" id="THU89561.1"/>
    </source>
</evidence>
<accession>A0A4S8LKK3</accession>
<feature type="compositionally biased region" description="Polar residues" evidence="1">
    <location>
        <begin position="49"/>
        <end position="60"/>
    </location>
</feature>
<dbReference type="AlphaFoldDB" id="A0A4S8LKK3"/>
<feature type="region of interest" description="Disordered" evidence="1">
    <location>
        <begin position="261"/>
        <end position="324"/>
    </location>
</feature>
<reference evidence="2 3" key="1">
    <citation type="journal article" date="2019" name="Nat. Ecol. Evol.">
        <title>Megaphylogeny resolves global patterns of mushroom evolution.</title>
        <authorList>
            <person name="Varga T."/>
            <person name="Krizsan K."/>
            <person name="Foldi C."/>
            <person name="Dima B."/>
            <person name="Sanchez-Garcia M."/>
            <person name="Sanchez-Ramirez S."/>
            <person name="Szollosi G.J."/>
            <person name="Szarkandi J.G."/>
            <person name="Papp V."/>
            <person name="Albert L."/>
            <person name="Andreopoulos W."/>
            <person name="Angelini C."/>
            <person name="Antonin V."/>
            <person name="Barry K.W."/>
            <person name="Bougher N.L."/>
            <person name="Buchanan P."/>
            <person name="Buyck B."/>
            <person name="Bense V."/>
            <person name="Catcheside P."/>
            <person name="Chovatia M."/>
            <person name="Cooper J."/>
            <person name="Damon W."/>
            <person name="Desjardin D."/>
            <person name="Finy P."/>
            <person name="Geml J."/>
            <person name="Haridas S."/>
            <person name="Hughes K."/>
            <person name="Justo A."/>
            <person name="Karasinski D."/>
            <person name="Kautmanova I."/>
            <person name="Kiss B."/>
            <person name="Kocsube S."/>
            <person name="Kotiranta H."/>
            <person name="LaButti K.M."/>
            <person name="Lechner B.E."/>
            <person name="Liimatainen K."/>
            <person name="Lipzen A."/>
            <person name="Lukacs Z."/>
            <person name="Mihaltcheva S."/>
            <person name="Morgado L.N."/>
            <person name="Niskanen T."/>
            <person name="Noordeloos M.E."/>
            <person name="Ohm R.A."/>
            <person name="Ortiz-Santana B."/>
            <person name="Ovrebo C."/>
            <person name="Racz N."/>
            <person name="Riley R."/>
            <person name="Savchenko A."/>
            <person name="Shiryaev A."/>
            <person name="Soop K."/>
            <person name="Spirin V."/>
            <person name="Szebenyi C."/>
            <person name="Tomsovsky M."/>
            <person name="Tulloss R.E."/>
            <person name="Uehling J."/>
            <person name="Grigoriev I.V."/>
            <person name="Vagvolgyi C."/>
            <person name="Papp T."/>
            <person name="Martin F.M."/>
            <person name="Miettinen O."/>
            <person name="Hibbett D.S."/>
            <person name="Nagy L.G."/>
        </authorList>
    </citation>
    <scope>NUCLEOTIDE SEQUENCE [LARGE SCALE GENOMIC DNA]</scope>
    <source>
        <strain evidence="2 3">CBS 962.96</strain>
    </source>
</reference>
<name>A0A4S8LKK3_DENBC</name>
<feature type="compositionally biased region" description="Polar residues" evidence="1">
    <location>
        <begin position="18"/>
        <end position="38"/>
    </location>
</feature>
<feature type="compositionally biased region" description="Polar residues" evidence="1">
    <location>
        <begin position="104"/>
        <end position="117"/>
    </location>
</feature>
<feature type="compositionally biased region" description="Acidic residues" evidence="1">
    <location>
        <begin position="83"/>
        <end position="99"/>
    </location>
</feature>
<feature type="compositionally biased region" description="Basic and acidic residues" evidence="1">
    <location>
        <begin position="301"/>
        <end position="324"/>
    </location>
</feature>
<organism evidence="2 3">
    <name type="scientific">Dendrothele bispora (strain CBS 962.96)</name>
    <dbReference type="NCBI Taxonomy" id="1314807"/>
    <lineage>
        <taxon>Eukaryota</taxon>
        <taxon>Fungi</taxon>
        <taxon>Dikarya</taxon>
        <taxon>Basidiomycota</taxon>
        <taxon>Agaricomycotina</taxon>
        <taxon>Agaricomycetes</taxon>
        <taxon>Agaricomycetidae</taxon>
        <taxon>Agaricales</taxon>
        <taxon>Agaricales incertae sedis</taxon>
        <taxon>Dendrothele</taxon>
    </lineage>
</organism>
<keyword evidence="3" id="KW-1185">Reference proteome</keyword>
<feature type="region of interest" description="Disordered" evidence="1">
    <location>
        <begin position="18"/>
        <end position="120"/>
    </location>
</feature>
<evidence type="ECO:0000313" key="3">
    <source>
        <dbReference type="Proteomes" id="UP000297245"/>
    </source>
</evidence>
<dbReference type="OrthoDB" id="3265199at2759"/>
<feature type="compositionally biased region" description="Basic and acidic residues" evidence="1">
    <location>
        <begin position="285"/>
        <end position="294"/>
    </location>
</feature>
<dbReference type="Proteomes" id="UP000297245">
    <property type="component" value="Unassembled WGS sequence"/>
</dbReference>
<dbReference type="EMBL" id="ML179363">
    <property type="protein sequence ID" value="THU89561.1"/>
    <property type="molecule type" value="Genomic_DNA"/>
</dbReference>
<sequence>MQQSLVWSGAVIATEAAVQSSGSGEYRLNSNPACQSDSESTEKKDTRHATNPQAAHQSSPGWECEEGDLPEEDPVQLEGTQEVAEEPGDEGEDLPDNEEHDTLSSDTHPTDTVQSRNARAPKWRPWQDRYLVKMVDQLRPFEANRHEANEAWDNLAFELLEESTEKDENNPVDRTGTACRSRFFLLVKFHEAEQTRSKQKTGTDEEVSEHIRLLDDLVEQVHANKIEGRNTSAQAQKKADMEKQAGLEIRDAAMRGIAQRENLTDIADENAPLRERQGQRKRRRSSSEASEKGNIKKGRYSKLEEVLTQHNRDDEERLKEAHERDEMHHQEILEVQNRTIDVLKDLNESIKDMHRESQELRHRDRETQHQQSQLLASLATLVVANSSAKQ</sequence>
<evidence type="ECO:0000256" key="1">
    <source>
        <dbReference type="SAM" id="MobiDB-lite"/>
    </source>
</evidence>
<evidence type="ECO:0008006" key="4">
    <source>
        <dbReference type="Google" id="ProtNLM"/>
    </source>
</evidence>